<dbReference type="AlphaFoldDB" id="A0A3B0V4T7"/>
<dbReference type="Pfam" id="PF00535">
    <property type="entry name" value="Glycos_transf_2"/>
    <property type="match status" value="1"/>
</dbReference>
<gene>
    <name evidence="3" type="ORF">MNBD_DELTA02-398</name>
</gene>
<dbReference type="GO" id="GO:0016758">
    <property type="term" value="F:hexosyltransferase activity"/>
    <property type="evidence" value="ECO:0007669"/>
    <property type="project" value="UniProtKB-ARBA"/>
</dbReference>
<keyword evidence="1" id="KW-1133">Transmembrane helix</keyword>
<dbReference type="InterPro" id="IPR001173">
    <property type="entry name" value="Glyco_trans_2-like"/>
</dbReference>
<evidence type="ECO:0000313" key="3">
    <source>
        <dbReference type="EMBL" id="VAW37981.1"/>
    </source>
</evidence>
<sequence>MDKSLLISVIIPCYNGRAFIGEAIESVLAQTHTDWELIVIDDASTDDSKDIVKKFCADKRIRLLKNKKNLGIAKTKNKGIKISKGEILAFLDQDDIWQSDKLSLQLARLEQDAAAGVVCCAMTFTDPSGNETTVFKGFDDKDQRELIKELYITPVNSSSVMMIRRTSLGRTGVFNESLRGWDDYELLMRLGAEFRICYERRPLVKKRIHRGGAQRLPEVLAEEDRVFEGLLKVHPFLSEFKGERDARRFFDRSIELALSKEKGAHGFAGSSLALRPLSITGWALYLITMLPASFAAATVRTILSLAGKAKLVSNTRR</sequence>
<evidence type="ECO:0000256" key="1">
    <source>
        <dbReference type="SAM" id="Phobius"/>
    </source>
</evidence>
<name>A0A3B0V4T7_9ZZZZ</name>
<proteinExistence type="predicted"/>
<dbReference type="PANTHER" id="PTHR22916:SF3">
    <property type="entry name" value="UDP-GLCNAC:BETAGAL BETA-1,3-N-ACETYLGLUCOSAMINYLTRANSFERASE-LIKE PROTEIN 1"/>
    <property type="match status" value="1"/>
</dbReference>
<keyword evidence="1" id="KW-0812">Transmembrane</keyword>
<protein>
    <recommendedName>
        <fullName evidence="2">Glycosyltransferase 2-like domain-containing protein</fullName>
    </recommendedName>
</protein>
<feature type="transmembrane region" description="Helical" evidence="1">
    <location>
        <begin position="282"/>
        <end position="307"/>
    </location>
</feature>
<accession>A0A3B0V4T7</accession>
<organism evidence="3">
    <name type="scientific">hydrothermal vent metagenome</name>
    <dbReference type="NCBI Taxonomy" id="652676"/>
    <lineage>
        <taxon>unclassified sequences</taxon>
        <taxon>metagenomes</taxon>
        <taxon>ecological metagenomes</taxon>
    </lineage>
</organism>
<dbReference type="SUPFAM" id="SSF53448">
    <property type="entry name" value="Nucleotide-diphospho-sugar transferases"/>
    <property type="match status" value="1"/>
</dbReference>
<reference evidence="3" key="1">
    <citation type="submission" date="2018-06" db="EMBL/GenBank/DDBJ databases">
        <authorList>
            <person name="Zhirakovskaya E."/>
        </authorList>
    </citation>
    <scope>NUCLEOTIDE SEQUENCE</scope>
</reference>
<dbReference type="InterPro" id="IPR029044">
    <property type="entry name" value="Nucleotide-diphossugar_trans"/>
</dbReference>
<dbReference type="Gene3D" id="3.90.550.10">
    <property type="entry name" value="Spore Coat Polysaccharide Biosynthesis Protein SpsA, Chain A"/>
    <property type="match status" value="1"/>
</dbReference>
<dbReference type="PANTHER" id="PTHR22916">
    <property type="entry name" value="GLYCOSYLTRANSFERASE"/>
    <property type="match status" value="1"/>
</dbReference>
<feature type="domain" description="Glycosyltransferase 2-like" evidence="2">
    <location>
        <begin position="8"/>
        <end position="168"/>
    </location>
</feature>
<evidence type="ECO:0000259" key="2">
    <source>
        <dbReference type="Pfam" id="PF00535"/>
    </source>
</evidence>
<dbReference type="EMBL" id="UOEZ01000063">
    <property type="protein sequence ID" value="VAW37981.1"/>
    <property type="molecule type" value="Genomic_DNA"/>
</dbReference>
<keyword evidence="1" id="KW-0472">Membrane</keyword>